<dbReference type="InterPro" id="IPR050579">
    <property type="entry name" value="PMP-22/EMP/MP20-like"/>
</dbReference>
<feature type="signal peptide" evidence="6">
    <location>
        <begin position="1"/>
        <end position="24"/>
    </location>
</feature>
<reference evidence="7" key="1">
    <citation type="submission" date="2021-01" db="UniProtKB">
        <authorList>
            <consortium name="EnsemblMetazoa"/>
        </authorList>
    </citation>
    <scope>IDENTIFICATION</scope>
</reference>
<keyword evidence="8" id="KW-1185">Reference proteome</keyword>
<keyword evidence="4 5" id="KW-0472">Membrane</keyword>
<evidence type="ECO:0000256" key="6">
    <source>
        <dbReference type="SAM" id="SignalP"/>
    </source>
</evidence>
<evidence type="ECO:0000256" key="3">
    <source>
        <dbReference type="ARBA" id="ARBA00022989"/>
    </source>
</evidence>
<proteinExistence type="predicted"/>
<keyword evidence="6" id="KW-0732">Signal</keyword>
<dbReference type="PANTHER" id="PTHR10671:SF108">
    <property type="entry name" value="CLAUDIN FAMILY PROTEIN-RELATED"/>
    <property type="match status" value="1"/>
</dbReference>
<organism evidence="7 8">
    <name type="scientific">Clytia hemisphaerica</name>
    <dbReference type="NCBI Taxonomy" id="252671"/>
    <lineage>
        <taxon>Eukaryota</taxon>
        <taxon>Metazoa</taxon>
        <taxon>Cnidaria</taxon>
        <taxon>Hydrozoa</taxon>
        <taxon>Hydroidolina</taxon>
        <taxon>Leptothecata</taxon>
        <taxon>Obeliida</taxon>
        <taxon>Clytiidae</taxon>
        <taxon>Clytia</taxon>
    </lineage>
</organism>
<dbReference type="Pfam" id="PF00822">
    <property type="entry name" value="PMP22_Claudin"/>
    <property type="match status" value="1"/>
</dbReference>
<dbReference type="EnsemblMetazoa" id="CLYHEMT014911.1">
    <property type="protein sequence ID" value="CLYHEMP014911.1"/>
    <property type="gene ID" value="CLYHEMG014911"/>
</dbReference>
<feature type="transmembrane region" description="Helical" evidence="5">
    <location>
        <begin position="114"/>
        <end position="136"/>
    </location>
</feature>
<feature type="chain" id="PRO_5029664642" evidence="6">
    <location>
        <begin position="25"/>
        <end position="244"/>
    </location>
</feature>
<protein>
    <submittedName>
        <fullName evidence="7">Uncharacterized protein</fullName>
    </submittedName>
</protein>
<keyword evidence="3 5" id="KW-1133">Transmembrane helix</keyword>
<dbReference type="OrthoDB" id="10062378at2759"/>
<dbReference type="AlphaFoldDB" id="A0A7M5WZB5"/>
<accession>A0A7M5WZB5</accession>
<dbReference type="Proteomes" id="UP000594262">
    <property type="component" value="Unplaced"/>
</dbReference>
<dbReference type="PANTHER" id="PTHR10671">
    <property type="entry name" value="EPITHELIAL MEMBRANE PROTEIN-RELATED"/>
    <property type="match status" value="1"/>
</dbReference>
<comment type="subcellular location">
    <subcellularLocation>
        <location evidence="1">Membrane</location>
        <topology evidence="1">Multi-pass membrane protein</topology>
    </subcellularLocation>
</comment>
<feature type="transmembrane region" description="Helical" evidence="5">
    <location>
        <begin position="148"/>
        <end position="169"/>
    </location>
</feature>
<dbReference type="InterPro" id="IPR004031">
    <property type="entry name" value="PMP22/EMP/MP20/Claudin"/>
</dbReference>
<evidence type="ECO:0000256" key="4">
    <source>
        <dbReference type="ARBA" id="ARBA00023136"/>
    </source>
</evidence>
<evidence type="ECO:0000313" key="8">
    <source>
        <dbReference type="Proteomes" id="UP000594262"/>
    </source>
</evidence>
<name>A0A7M5WZB5_9CNID</name>
<dbReference type="Gene3D" id="1.20.140.150">
    <property type="match status" value="1"/>
</dbReference>
<evidence type="ECO:0000256" key="2">
    <source>
        <dbReference type="ARBA" id="ARBA00022692"/>
    </source>
</evidence>
<dbReference type="GO" id="GO:0005886">
    <property type="term" value="C:plasma membrane"/>
    <property type="evidence" value="ECO:0007669"/>
    <property type="project" value="TreeGrafter"/>
</dbReference>
<feature type="transmembrane region" description="Helical" evidence="5">
    <location>
        <begin position="81"/>
        <end position="102"/>
    </location>
</feature>
<evidence type="ECO:0000313" key="7">
    <source>
        <dbReference type="EnsemblMetazoa" id="CLYHEMP014911.1"/>
    </source>
</evidence>
<evidence type="ECO:0000256" key="5">
    <source>
        <dbReference type="SAM" id="Phobius"/>
    </source>
</evidence>
<evidence type="ECO:0000256" key="1">
    <source>
        <dbReference type="ARBA" id="ARBA00004141"/>
    </source>
</evidence>
<keyword evidence="2 5" id="KW-0812">Transmembrane</keyword>
<sequence length="244" mass="26857">MDGGKIASLVISLCAFLFITMSMAGPEWTVKYGHNDDKVEYSGLWRACSRSYTTITAYTTQCKSIDDIPRESRTGATYTRATQAFMCLAFISSLFGVVLSGLHIKFMQINYKHLVFNQTITAFCAITGLSISSSFLEDRVKSTSGYELGWSYALGWVGVFFTFLSVGIIQIWPHICDCQFQCDCTQVPAQPNVQNDLQPSLQSASHYGNMPPPYISGKESGEGQVNIAVNADNPEKQNLEGAMA</sequence>